<feature type="compositionally biased region" description="Polar residues" evidence="1">
    <location>
        <begin position="68"/>
        <end position="80"/>
    </location>
</feature>
<evidence type="ECO:0000256" key="1">
    <source>
        <dbReference type="SAM" id="MobiDB-lite"/>
    </source>
</evidence>
<sequence length="80" mass="8587">MTQKRATSVWFTDGQRVKLRQLAEALGASHNATLGMLVDNAQIVLVPRQEAVSTLTPGQTRNNRHDAQNLTGSSVTAVSA</sequence>
<feature type="region of interest" description="Disordered" evidence="1">
    <location>
        <begin position="54"/>
        <end position="80"/>
    </location>
</feature>
<dbReference type="EMBL" id="JX649899">
    <property type="protein sequence ID" value="AGC72352.1"/>
    <property type="molecule type" value="Genomic_DNA"/>
</dbReference>
<accession>L7VTB6</accession>
<name>L7VTB6_9BACT</name>
<proteinExistence type="predicted"/>
<organism evidence="2">
    <name type="scientific">uncultured bacterium A1Q1_fos_2004</name>
    <dbReference type="NCBI Taxonomy" id="1256557"/>
    <lineage>
        <taxon>Bacteria</taxon>
        <taxon>environmental samples</taxon>
    </lineage>
</organism>
<protein>
    <submittedName>
        <fullName evidence="2">Uncharacterized protein</fullName>
    </submittedName>
</protein>
<dbReference type="AlphaFoldDB" id="L7VTB6"/>
<reference evidence="2" key="1">
    <citation type="submission" date="2012-09" db="EMBL/GenBank/DDBJ databases">
        <title>Metagenomic Characterization of a Microbial Community in Wastewater Detects High Levels of Antibiotic Resistance.</title>
        <authorList>
            <person name="Abrams M."/>
            <person name="Caldwell A."/>
            <person name="Vandaei E."/>
            <person name="Lee W."/>
            <person name="Perrott J."/>
            <person name="Khan S.Y."/>
            <person name="Ta J."/>
            <person name="Romero D."/>
            <person name="Nguyen V."/>
            <person name="Pourmand N."/>
            <person name="Ouverney C.C."/>
        </authorList>
    </citation>
    <scope>NUCLEOTIDE SEQUENCE</scope>
</reference>
<evidence type="ECO:0000313" key="2">
    <source>
        <dbReference type="EMBL" id="AGC72352.1"/>
    </source>
</evidence>